<dbReference type="GO" id="GO:0005634">
    <property type="term" value="C:nucleus"/>
    <property type="evidence" value="ECO:0007669"/>
    <property type="project" value="TreeGrafter"/>
</dbReference>
<dbReference type="PANTHER" id="PTHR12794:SF0">
    <property type="entry name" value="GEM-ASSOCIATED PROTEIN 2"/>
    <property type="match status" value="1"/>
</dbReference>
<dbReference type="OrthoDB" id="6423531at2759"/>
<reference evidence="2" key="1">
    <citation type="submission" date="2020-07" db="EMBL/GenBank/DDBJ databases">
        <title>Multicomponent nature underlies the extraordinary mechanical properties of spider dragline silk.</title>
        <authorList>
            <person name="Kono N."/>
            <person name="Nakamura H."/>
            <person name="Mori M."/>
            <person name="Yoshida Y."/>
            <person name="Ohtoshi R."/>
            <person name="Malay A.D."/>
            <person name="Moran D.A.P."/>
            <person name="Tomita M."/>
            <person name="Numata K."/>
            <person name="Arakawa K."/>
        </authorList>
    </citation>
    <scope>NUCLEOTIDE SEQUENCE</scope>
</reference>
<dbReference type="EMBL" id="BMAO01002158">
    <property type="protein sequence ID" value="GFQ78693.1"/>
    <property type="molecule type" value="Genomic_DNA"/>
</dbReference>
<evidence type="ECO:0008006" key="4">
    <source>
        <dbReference type="Google" id="ProtNLM"/>
    </source>
</evidence>
<dbReference type="InterPro" id="IPR035426">
    <property type="entry name" value="Gemin2/Brr1"/>
</dbReference>
<comment type="similarity">
    <text evidence="1">Belongs to the gemin-2 family.</text>
</comment>
<keyword evidence="3" id="KW-1185">Reference proteome</keyword>
<dbReference type="Proteomes" id="UP000887116">
    <property type="component" value="Unassembled WGS sequence"/>
</dbReference>
<accession>A0A8X6KQ84</accession>
<name>A0A8X6KQ84_TRICU</name>
<proteinExistence type="inferred from homology"/>
<protein>
    <recommendedName>
        <fullName evidence="4">Gem-associated protein 2</fullName>
    </recommendedName>
</protein>
<evidence type="ECO:0000313" key="3">
    <source>
        <dbReference type="Proteomes" id="UP000887116"/>
    </source>
</evidence>
<dbReference type="PANTHER" id="PTHR12794">
    <property type="entry name" value="GEMIN2"/>
    <property type="match status" value="1"/>
</dbReference>
<gene>
    <name evidence="2" type="primary">AVEN_166608_1</name>
    <name evidence="2" type="ORF">TNCT_320151</name>
</gene>
<comment type="caution">
    <text evidence="2">The sequence shown here is derived from an EMBL/GenBank/DDBJ whole genome shotgun (WGS) entry which is preliminary data.</text>
</comment>
<dbReference type="AlphaFoldDB" id="A0A8X6KQ84"/>
<evidence type="ECO:0000313" key="2">
    <source>
        <dbReference type="EMBL" id="GFQ78693.1"/>
    </source>
</evidence>
<dbReference type="GO" id="GO:0032797">
    <property type="term" value="C:SMN complex"/>
    <property type="evidence" value="ECO:0007669"/>
    <property type="project" value="TreeGrafter"/>
</dbReference>
<sequence length="228" mass="26725">MDFLGSYGSDDDKYFVRQALPVEPPTRRITEDTVPQDGFEFIHKSRLEELSSVPPYLLSSVQKKMYWKRVVAQFFEKRAKKLQANRAMLIRKFPLEIDLPGKDEKKWCKLCLGSKLYNEIYKNEPCSEKVVAYFPVLSIVSHLQQDMVKSVLKYLYRWFLAINMNESIACWVYSLFACLERPVGERCQKFIEAFKVAIRKRMKACDDESEGKQLHLILAILDENFSIN</sequence>
<dbReference type="Pfam" id="PF04938">
    <property type="entry name" value="SIP1"/>
    <property type="match status" value="1"/>
</dbReference>
<dbReference type="GO" id="GO:0000387">
    <property type="term" value="P:spliceosomal snRNP assembly"/>
    <property type="evidence" value="ECO:0007669"/>
    <property type="project" value="InterPro"/>
</dbReference>
<evidence type="ECO:0000256" key="1">
    <source>
        <dbReference type="ARBA" id="ARBA00025758"/>
    </source>
</evidence>
<dbReference type="Gene3D" id="1.20.58.1070">
    <property type="match status" value="1"/>
</dbReference>
<organism evidence="2 3">
    <name type="scientific">Trichonephila clavata</name>
    <name type="common">Joro spider</name>
    <name type="synonym">Nephila clavata</name>
    <dbReference type="NCBI Taxonomy" id="2740835"/>
    <lineage>
        <taxon>Eukaryota</taxon>
        <taxon>Metazoa</taxon>
        <taxon>Ecdysozoa</taxon>
        <taxon>Arthropoda</taxon>
        <taxon>Chelicerata</taxon>
        <taxon>Arachnida</taxon>
        <taxon>Araneae</taxon>
        <taxon>Araneomorphae</taxon>
        <taxon>Entelegynae</taxon>
        <taxon>Araneoidea</taxon>
        <taxon>Nephilidae</taxon>
        <taxon>Trichonephila</taxon>
    </lineage>
</organism>